<dbReference type="Proteomes" id="UP001497680">
    <property type="component" value="Unassembled WGS sequence"/>
</dbReference>
<reference evidence="1 2" key="1">
    <citation type="journal article" date="2022" name="New Phytol.">
        <title>Ecological generalism drives hyperdiversity of secondary metabolite gene clusters in xylarialean endophytes.</title>
        <authorList>
            <person name="Franco M.E.E."/>
            <person name="Wisecaver J.H."/>
            <person name="Arnold A.E."/>
            <person name="Ju Y.M."/>
            <person name="Slot J.C."/>
            <person name="Ahrendt S."/>
            <person name="Moore L.P."/>
            <person name="Eastman K.E."/>
            <person name="Scott K."/>
            <person name="Konkel Z."/>
            <person name="Mondo S.J."/>
            <person name="Kuo A."/>
            <person name="Hayes R.D."/>
            <person name="Haridas S."/>
            <person name="Andreopoulos B."/>
            <person name="Riley R."/>
            <person name="LaButti K."/>
            <person name="Pangilinan J."/>
            <person name="Lipzen A."/>
            <person name="Amirebrahimi M."/>
            <person name="Yan J."/>
            <person name="Adam C."/>
            <person name="Keymanesh K."/>
            <person name="Ng V."/>
            <person name="Louie K."/>
            <person name="Northen T."/>
            <person name="Drula E."/>
            <person name="Henrissat B."/>
            <person name="Hsieh H.M."/>
            <person name="Youens-Clark K."/>
            <person name="Lutzoni F."/>
            <person name="Miadlikowska J."/>
            <person name="Eastwood D.C."/>
            <person name="Hamelin R.C."/>
            <person name="Grigoriev I.V."/>
            <person name="U'Ren J.M."/>
        </authorList>
    </citation>
    <scope>NUCLEOTIDE SEQUENCE [LARGE SCALE GENOMIC DNA]</scope>
    <source>
        <strain evidence="1 2">ER1909</strain>
    </source>
</reference>
<evidence type="ECO:0000313" key="1">
    <source>
        <dbReference type="EMBL" id="KAI6085041.1"/>
    </source>
</evidence>
<keyword evidence="2" id="KW-1185">Reference proteome</keyword>
<proteinExistence type="predicted"/>
<accession>A0ACC0CXL8</accession>
<evidence type="ECO:0000313" key="2">
    <source>
        <dbReference type="Proteomes" id="UP001497680"/>
    </source>
</evidence>
<name>A0ACC0CXL8_9PEZI</name>
<gene>
    <name evidence="1" type="ORF">F4821DRAFT_279721</name>
</gene>
<comment type="caution">
    <text evidence="1">The sequence shown here is derived from an EMBL/GenBank/DDBJ whole genome shotgun (WGS) entry which is preliminary data.</text>
</comment>
<organism evidence="1 2">
    <name type="scientific">Hypoxylon rubiginosum</name>
    <dbReference type="NCBI Taxonomy" id="110542"/>
    <lineage>
        <taxon>Eukaryota</taxon>
        <taxon>Fungi</taxon>
        <taxon>Dikarya</taxon>
        <taxon>Ascomycota</taxon>
        <taxon>Pezizomycotina</taxon>
        <taxon>Sordariomycetes</taxon>
        <taxon>Xylariomycetidae</taxon>
        <taxon>Xylariales</taxon>
        <taxon>Hypoxylaceae</taxon>
        <taxon>Hypoxylon</taxon>
    </lineage>
</organism>
<sequence>MAGPWPKPSPKLEECPGEIINEITKYLGREDIASLRRTNRHICGKASYRFATYFESKTIDLTPDCLFEFIYLTRVSPLARRLKHLTIQGHVYGNREYRRRMVDKKKYKPFQDFYLFPYLAKALENLRKYSSEEFELTSLSLRVVPVMTIKGTPHVPKEFRSYRSIWDVANRTFSMAMKALWKAQIPVRDHLDIFSNIKGCSLRYDSFIEFAREFATWQVPVFRSLKRLSMSLSLEPDFDMTVYLDDHDRQGRLGAREFIQRSCVRQVIQVIMHGLHFMPELEDVDFHWYNIPERPNEVPSVVPYERVPPYHSGPPLTCTSLKTCTLRGVFISEPDLLQFLRVVRPSTLSLEYICLTAGIWNEIIQYLASPESGITSYRLDDVRKLDKLVHFLIPGETKFSWMRRQLGPSTLKREGDEAKQFVRCGNSVGLAMLNCDKRRRWEFEKRRDFGGFLARYYNFMLWGGLPTPGDTRKIIGGKKGKKGKK</sequence>
<protein>
    <submittedName>
        <fullName evidence="1">Uncharacterized protein</fullName>
    </submittedName>
</protein>
<dbReference type="EMBL" id="MU394330">
    <property type="protein sequence ID" value="KAI6085041.1"/>
    <property type="molecule type" value="Genomic_DNA"/>
</dbReference>